<proteinExistence type="predicted"/>
<evidence type="ECO:0000313" key="2">
    <source>
        <dbReference type="Proteomes" id="UP000822688"/>
    </source>
</evidence>
<keyword evidence="2" id="KW-1185">Reference proteome</keyword>
<organism evidence="1 2">
    <name type="scientific">Ceratodon purpureus</name>
    <name type="common">Fire moss</name>
    <name type="synonym">Dicranum purpureum</name>
    <dbReference type="NCBI Taxonomy" id="3225"/>
    <lineage>
        <taxon>Eukaryota</taxon>
        <taxon>Viridiplantae</taxon>
        <taxon>Streptophyta</taxon>
        <taxon>Embryophyta</taxon>
        <taxon>Bryophyta</taxon>
        <taxon>Bryophytina</taxon>
        <taxon>Bryopsida</taxon>
        <taxon>Dicranidae</taxon>
        <taxon>Pseudoditrichales</taxon>
        <taxon>Ditrichaceae</taxon>
        <taxon>Ceratodon</taxon>
    </lineage>
</organism>
<evidence type="ECO:0000313" key="1">
    <source>
        <dbReference type="EMBL" id="KAG0593479.1"/>
    </source>
</evidence>
<gene>
    <name evidence="1" type="ORF">KC19_1G333100</name>
</gene>
<protein>
    <submittedName>
        <fullName evidence="1">Uncharacterized protein</fullName>
    </submittedName>
</protein>
<sequence length="150" mass="17004">MGHSFRDSLQERPLAPCLAHAVAMLSPCAKGLTLHKHQGLLTSSLGGRKTSSFHPTHSIKPGNFLHSSKEHYHIYGQLLWPTFLHTQAHLGSLSCDVEYSSLLANRSASFEVLFNYSFDVFNYAIEYLFYVFARLRCRKGSTPQSRVYIR</sequence>
<dbReference type="Proteomes" id="UP000822688">
    <property type="component" value="Chromosome 1"/>
</dbReference>
<accession>A0A8T0JF09</accession>
<reference evidence="1" key="1">
    <citation type="submission" date="2020-06" db="EMBL/GenBank/DDBJ databases">
        <title>WGS assembly of Ceratodon purpureus strain R40.</title>
        <authorList>
            <person name="Carey S.B."/>
            <person name="Jenkins J."/>
            <person name="Shu S."/>
            <person name="Lovell J.T."/>
            <person name="Sreedasyam A."/>
            <person name="Maumus F."/>
            <person name="Tiley G.P."/>
            <person name="Fernandez-Pozo N."/>
            <person name="Barry K."/>
            <person name="Chen C."/>
            <person name="Wang M."/>
            <person name="Lipzen A."/>
            <person name="Daum C."/>
            <person name="Saski C.A."/>
            <person name="Payton A.C."/>
            <person name="Mcbreen J.C."/>
            <person name="Conrad R.E."/>
            <person name="Kollar L.M."/>
            <person name="Olsson S."/>
            <person name="Huttunen S."/>
            <person name="Landis J.B."/>
            <person name="Wickett N.J."/>
            <person name="Johnson M.G."/>
            <person name="Rensing S.A."/>
            <person name="Grimwood J."/>
            <person name="Schmutz J."/>
            <person name="Mcdaniel S.F."/>
        </authorList>
    </citation>
    <scope>NUCLEOTIDE SEQUENCE</scope>
    <source>
        <strain evidence="1">R40</strain>
    </source>
</reference>
<name>A0A8T0JF09_CERPU</name>
<comment type="caution">
    <text evidence="1">The sequence shown here is derived from an EMBL/GenBank/DDBJ whole genome shotgun (WGS) entry which is preliminary data.</text>
</comment>
<dbReference type="EMBL" id="CM026421">
    <property type="protein sequence ID" value="KAG0593479.1"/>
    <property type="molecule type" value="Genomic_DNA"/>
</dbReference>
<dbReference type="AlphaFoldDB" id="A0A8T0JF09"/>